<feature type="region of interest" description="Disordered" evidence="1">
    <location>
        <begin position="124"/>
        <end position="159"/>
    </location>
</feature>
<dbReference type="Proteomes" id="UP000193719">
    <property type="component" value="Unassembled WGS sequence"/>
</dbReference>
<gene>
    <name evidence="2" type="ORF">BCR36DRAFT_186612</name>
</gene>
<protein>
    <submittedName>
        <fullName evidence="2">Uncharacterized protein</fullName>
    </submittedName>
</protein>
<feature type="compositionally biased region" description="Low complexity" evidence="1">
    <location>
        <begin position="139"/>
        <end position="151"/>
    </location>
</feature>
<proteinExistence type="predicted"/>
<feature type="compositionally biased region" description="Basic and acidic residues" evidence="1">
    <location>
        <begin position="98"/>
        <end position="110"/>
    </location>
</feature>
<evidence type="ECO:0000313" key="2">
    <source>
        <dbReference type="EMBL" id="ORX55458.1"/>
    </source>
</evidence>
<comment type="caution">
    <text evidence="2">The sequence shown here is derived from an EMBL/GenBank/DDBJ whole genome shotgun (WGS) entry which is preliminary data.</text>
</comment>
<reference evidence="2 3" key="1">
    <citation type="submission" date="2016-08" db="EMBL/GenBank/DDBJ databases">
        <title>Genomes of anaerobic fungi encode conserved fungal cellulosomes for biomass hydrolysis.</title>
        <authorList>
            <consortium name="DOE Joint Genome Institute"/>
            <person name="Haitjema C.H."/>
            <person name="Gilmore S.P."/>
            <person name="Henske J.K."/>
            <person name="Solomon K.V."/>
            <person name="De Groot R."/>
            <person name="Kuo A."/>
            <person name="Mondo S.J."/>
            <person name="Salamov A.A."/>
            <person name="Labutti K."/>
            <person name="Zhao Z."/>
            <person name="Chiniquy J."/>
            <person name="Barry K."/>
            <person name="Brewer H.M."/>
            <person name="Purvine S.O."/>
            <person name="Wright A.T."/>
            <person name="Boxma B."/>
            <person name="Van Alen T."/>
            <person name="Hackstein J.H."/>
            <person name="Baker S.E."/>
            <person name="Grigoriev I.V."/>
            <person name="O'Malley M.A."/>
        </authorList>
    </citation>
    <scope>NUCLEOTIDE SEQUENCE [LARGE SCALE GENOMIC DNA]</scope>
    <source>
        <strain evidence="3">finn</strain>
    </source>
</reference>
<dbReference type="EMBL" id="MCFH01000009">
    <property type="protein sequence ID" value="ORX55458.1"/>
    <property type="molecule type" value="Genomic_DNA"/>
</dbReference>
<name>A0A1Y1VGB9_9FUNG</name>
<reference evidence="2 3" key="2">
    <citation type="submission" date="2016-08" db="EMBL/GenBank/DDBJ databases">
        <title>Pervasive Adenine N6-methylation of Active Genes in Fungi.</title>
        <authorList>
            <consortium name="DOE Joint Genome Institute"/>
            <person name="Mondo S.J."/>
            <person name="Dannebaum R.O."/>
            <person name="Kuo R.C."/>
            <person name="Labutti K."/>
            <person name="Haridas S."/>
            <person name="Kuo A."/>
            <person name="Salamov A."/>
            <person name="Ahrendt S.R."/>
            <person name="Lipzen A."/>
            <person name="Sullivan W."/>
            <person name="Andreopoulos W.B."/>
            <person name="Clum A."/>
            <person name="Lindquist E."/>
            <person name="Daum C."/>
            <person name="Ramamoorthy G.K."/>
            <person name="Gryganskyi A."/>
            <person name="Culley D."/>
            <person name="Magnuson J.K."/>
            <person name="James T.Y."/>
            <person name="O'Malley M.A."/>
            <person name="Stajich J.E."/>
            <person name="Spatafora J.W."/>
            <person name="Visel A."/>
            <person name="Grigoriev I.V."/>
        </authorList>
    </citation>
    <scope>NUCLEOTIDE SEQUENCE [LARGE SCALE GENOMIC DNA]</scope>
    <source>
        <strain evidence="3">finn</strain>
    </source>
</reference>
<feature type="region of interest" description="Disordered" evidence="1">
    <location>
        <begin position="98"/>
        <end position="117"/>
    </location>
</feature>
<sequence length="204" mass="24093">MFNSLQNVSCLLKPRNNNIFPTNLSLFLKNNFHNVDKIALNKKSNNLNLLNNNKLIFQRKLNNISFSPKNEGIYNVNKINEKKNKDFEDFEKLLKETLKEGNESNHKNENETDLDNEYQHENEYKYDNDNDNDNDNEKTNNYNNRNNIPKNPKYSNENKGPNPLLPFLLMIGFAFFTTVSKNENKDEISWQDFREKYLSTDAVK</sequence>
<organism evidence="2 3">
    <name type="scientific">Piromyces finnis</name>
    <dbReference type="NCBI Taxonomy" id="1754191"/>
    <lineage>
        <taxon>Eukaryota</taxon>
        <taxon>Fungi</taxon>
        <taxon>Fungi incertae sedis</taxon>
        <taxon>Chytridiomycota</taxon>
        <taxon>Chytridiomycota incertae sedis</taxon>
        <taxon>Neocallimastigomycetes</taxon>
        <taxon>Neocallimastigales</taxon>
        <taxon>Neocallimastigaceae</taxon>
        <taxon>Piromyces</taxon>
    </lineage>
</organism>
<dbReference type="AlphaFoldDB" id="A0A1Y1VGB9"/>
<evidence type="ECO:0000313" key="3">
    <source>
        <dbReference type="Proteomes" id="UP000193719"/>
    </source>
</evidence>
<keyword evidence="3" id="KW-1185">Reference proteome</keyword>
<evidence type="ECO:0000256" key="1">
    <source>
        <dbReference type="SAM" id="MobiDB-lite"/>
    </source>
</evidence>
<accession>A0A1Y1VGB9</accession>
<dbReference type="STRING" id="1754191.A0A1Y1VGB9"/>